<dbReference type="PANTHER" id="PTHR45947:SF3">
    <property type="entry name" value="SULFOQUINOVOSYL TRANSFERASE SQD2"/>
    <property type="match status" value="1"/>
</dbReference>
<evidence type="ECO:0000259" key="1">
    <source>
        <dbReference type="Pfam" id="PF00534"/>
    </source>
</evidence>
<dbReference type="RefSeq" id="WP_145635392.1">
    <property type="nucleotide sequence ID" value="NZ_VIWP01000002.1"/>
</dbReference>
<gene>
    <name evidence="2" type="ORF">FHW37_102765</name>
</gene>
<reference evidence="2 3" key="1">
    <citation type="submission" date="2019-06" db="EMBL/GenBank/DDBJ databases">
        <title>Sorghum-associated microbial communities from plants grown in Nebraska, USA.</title>
        <authorList>
            <person name="Schachtman D."/>
        </authorList>
    </citation>
    <scope>NUCLEOTIDE SEQUENCE [LARGE SCALE GENOMIC DNA]</scope>
    <source>
        <strain evidence="2 3">1225</strain>
    </source>
</reference>
<sequence>MNIAFYAPLKSPRHPVPSGDRLMARQLLEALRLARHAADVVSEFRAFLPDATSPTEERDAQAEAEITRISTVWEETGTPDRWVTYHPYYKAPDLIGPNLCRRFGVPYLTVETSYSNRRNRGQWIRAQELVAEGARQATVNICITERDAHGLREVIPEARLARISPFIDPALYLVHDPVPQLGKLMTVAMMRPGDKLSSYTALAESLSRIGHLDWALSIIGDGPARAEVEALFENLPEGRIEWLGQREPAEIAKLLSTASLYVWPGHGEAYGLAYLEAQAAGLPVVAEAVAGVSEAVANGRSGILTPGGDRDAYAMAIARLLEDQTERQKLAGNARDFILSERSITAAATRLNDIITNCGDMPA</sequence>
<dbReference type="Proteomes" id="UP000320653">
    <property type="component" value="Unassembled WGS sequence"/>
</dbReference>
<keyword evidence="3" id="KW-1185">Reference proteome</keyword>
<accession>A0A561R3C2</accession>
<dbReference type="EMBL" id="VIWP01000002">
    <property type="protein sequence ID" value="TWF57125.1"/>
    <property type="molecule type" value="Genomic_DNA"/>
</dbReference>
<dbReference type="OrthoDB" id="5443996at2"/>
<keyword evidence="2" id="KW-0808">Transferase</keyword>
<dbReference type="PANTHER" id="PTHR45947">
    <property type="entry name" value="SULFOQUINOVOSYL TRANSFERASE SQD2"/>
    <property type="match status" value="1"/>
</dbReference>
<organism evidence="2 3">
    <name type="scientific">Neorhizobium alkalisoli</name>
    <dbReference type="NCBI Taxonomy" id="528178"/>
    <lineage>
        <taxon>Bacteria</taxon>
        <taxon>Pseudomonadati</taxon>
        <taxon>Pseudomonadota</taxon>
        <taxon>Alphaproteobacteria</taxon>
        <taxon>Hyphomicrobiales</taxon>
        <taxon>Rhizobiaceae</taxon>
        <taxon>Rhizobium/Agrobacterium group</taxon>
        <taxon>Neorhizobium</taxon>
    </lineage>
</organism>
<feature type="domain" description="Glycosyl transferase family 1" evidence="1">
    <location>
        <begin position="210"/>
        <end position="336"/>
    </location>
</feature>
<evidence type="ECO:0000313" key="3">
    <source>
        <dbReference type="Proteomes" id="UP000320653"/>
    </source>
</evidence>
<dbReference type="CDD" id="cd03801">
    <property type="entry name" value="GT4_PimA-like"/>
    <property type="match status" value="1"/>
</dbReference>
<comment type="caution">
    <text evidence="2">The sequence shown here is derived from an EMBL/GenBank/DDBJ whole genome shotgun (WGS) entry which is preliminary data.</text>
</comment>
<dbReference type="Gene3D" id="3.40.50.2000">
    <property type="entry name" value="Glycogen Phosphorylase B"/>
    <property type="match status" value="2"/>
</dbReference>
<evidence type="ECO:0000313" key="2">
    <source>
        <dbReference type="EMBL" id="TWF57125.1"/>
    </source>
</evidence>
<dbReference type="GO" id="GO:0016757">
    <property type="term" value="F:glycosyltransferase activity"/>
    <property type="evidence" value="ECO:0007669"/>
    <property type="project" value="InterPro"/>
</dbReference>
<dbReference type="Pfam" id="PF00534">
    <property type="entry name" value="Glycos_transf_1"/>
    <property type="match status" value="1"/>
</dbReference>
<name>A0A561R3C2_9HYPH</name>
<dbReference type="AlphaFoldDB" id="A0A561R3C2"/>
<protein>
    <submittedName>
        <fullName evidence="2">Glycosyltransferase involved in cell wall biosynthesis</fullName>
    </submittedName>
</protein>
<proteinExistence type="predicted"/>
<dbReference type="InterPro" id="IPR050194">
    <property type="entry name" value="Glycosyltransferase_grp1"/>
</dbReference>
<dbReference type="InterPro" id="IPR001296">
    <property type="entry name" value="Glyco_trans_1"/>
</dbReference>
<dbReference type="SUPFAM" id="SSF53756">
    <property type="entry name" value="UDP-Glycosyltransferase/glycogen phosphorylase"/>
    <property type="match status" value="1"/>
</dbReference>